<reference evidence="8 9" key="1">
    <citation type="submission" date="2021-06" db="EMBL/GenBank/DDBJ databases">
        <authorList>
            <person name="Palmer J.M."/>
        </authorList>
    </citation>
    <scope>NUCLEOTIDE SEQUENCE [LARGE SCALE GENOMIC DNA]</scope>
    <source>
        <strain evidence="8 9">XC_2019</strain>
        <tissue evidence="8">Muscle</tissue>
    </source>
</reference>
<evidence type="ECO:0000256" key="3">
    <source>
        <dbReference type="ARBA" id="ARBA00022989"/>
    </source>
</evidence>
<keyword evidence="9" id="KW-1185">Reference proteome</keyword>
<dbReference type="InterPro" id="IPR007110">
    <property type="entry name" value="Ig-like_dom"/>
</dbReference>
<evidence type="ECO:0000256" key="2">
    <source>
        <dbReference type="ARBA" id="ARBA00022692"/>
    </source>
</evidence>
<dbReference type="PANTHER" id="PTHR19256:SF65">
    <property type="entry name" value="T CELL RECEPTOR GAMMA CONSTANT 1-RELATED"/>
    <property type="match status" value="1"/>
</dbReference>
<dbReference type="Gene3D" id="2.60.40.10">
    <property type="entry name" value="Immunoglobulins"/>
    <property type="match status" value="1"/>
</dbReference>
<feature type="non-terminal residue" evidence="8">
    <location>
        <position position="1"/>
    </location>
</feature>
<proteinExistence type="predicted"/>
<dbReference type="Proteomes" id="UP001434883">
    <property type="component" value="Unassembled WGS sequence"/>
</dbReference>
<keyword evidence="6" id="KW-0393">Immunoglobulin domain</keyword>
<dbReference type="PANTHER" id="PTHR19256">
    <property type="entry name" value="T-CELL RECEPTOR GAMMA CHAIN"/>
    <property type="match status" value="1"/>
</dbReference>
<evidence type="ECO:0000313" key="9">
    <source>
        <dbReference type="Proteomes" id="UP001434883"/>
    </source>
</evidence>
<dbReference type="SUPFAM" id="SSF48726">
    <property type="entry name" value="Immunoglobulin"/>
    <property type="match status" value="1"/>
</dbReference>
<dbReference type="InterPro" id="IPR013783">
    <property type="entry name" value="Ig-like_fold"/>
</dbReference>
<accession>A0ABV0SF72</accession>
<name>A0ABV0SF72_9TELE</name>
<protein>
    <recommendedName>
        <fullName evidence="7">Ig-like domain-containing protein</fullName>
    </recommendedName>
</protein>
<keyword evidence="4" id="KW-0472">Membrane</keyword>
<gene>
    <name evidence="8" type="ORF">XENOCAPTIV_013995</name>
</gene>
<keyword evidence="2" id="KW-0812">Transmembrane</keyword>
<dbReference type="PROSITE" id="PS50835">
    <property type="entry name" value="IG_LIKE"/>
    <property type="match status" value="1"/>
</dbReference>
<evidence type="ECO:0000313" key="8">
    <source>
        <dbReference type="EMBL" id="MEQ2219198.1"/>
    </source>
</evidence>
<dbReference type="InterPro" id="IPR013106">
    <property type="entry name" value="Ig_V-set"/>
</dbReference>
<evidence type="ECO:0000259" key="7">
    <source>
        <dbReference type="PROSITE" id="PS50835"/>
    </source>
</evidence>
<evidence type="ECO:0000256" key="4">
    <source>
        <dbReference type="ARBA" id="ARBA00023136"/>
    </source>
</evidence>
<comment type="subcellular location">
    <subcellularLocation>
        <location evidence="1">Membrane</location>
    </subcellularLocation>
</comment>
<dbReference type="CDD" id="cd00099">
    <property type="entry name" value="IgV"/>
    <property type="match status" value="1"/>
</dbReference>
<keyword evidence="5" id="KW-0675">Receptor</keyword>
<dbReference type="Pfam" id="PF07686">
    <property type="entry name" value="V-set"/>
    <property type="match status" value="1"/>
</dbReference>
<keyword evidence="3" id="KW-1133">Transmembrane helix</keyword>
<comment type="caution">
    <text evidence="8">The sequence shown here is derived from an EMBL/GenBank/DDBJ whole genome shotgun (WGS) entry which is preliminary data.</text>
</comment>
<evidence type="ECO:0000256" key="1">
    <source>
        <dbReference type="ARBA" id="ARBA00004370"/>
    </source>
</evidence>
<dbReference type="InterPro" id="IPR036179">
    <property type="entry name" value="Ig-like_dom_sf"/>
</dbReference>
<sequence length="183" mass="20680">RPCLASAASELHFSPGSPEETPLHKMLFLPAAALCCLCSALAAMATQLSQDHLTLTRREGQSVSFSCGGTDQCYDDDETCWYQKKETETFKIIFRYHRDDCRILEKFGHPQEDNFSAERSQNGCELKINTVKPDHSASYYCSCLKSGSTVRNDPCSLNKNLQMNRRQTVFVTEREQKTTAQVH</sequence>
<evidence type="ECO:0000256" key="5">
    <source>
        <dbReference type="ARBA" id="ARBA00023170"/>
    </source>
</evidence>
<dbReference type="InterPro" id="IPR051117">
    <property type="entry name" value="TRG_var/const_region"/>
</dbReference>
<organism evidence="8 9">
    <name type="scientific">Xenoophorus captivus</name>
    <dbReference type="NCBI Taxonomy" id="1517983"/>
    <lineage>
        <taxon>Eukaryota</taxon>
        <taxon>Metazoa</taxon>
        <taxon>Chordata</taxon>
        <taxon>Craniata</taxon>
        <taxon>Vertebrata</taxon>
        <taxon>Euteleostomi</taxon>
        <taxon>Actinopterygii</taxon>
        <taxon>Neopterygii</taxon>
        <taxon>Teleostei</taxon>
        <taxon>Neoteleostei</taxon>
        <taxon>Acanthomorphata</taxon>
        <taxon>Ovalentaria</taxon>
        <taxon>Atherinomorphae</taxon>
        <taxon>Cyprinodontiformes</taxon>
        <taxon>Goodeidae</taxon>
        <taxon>Xenoophorus</taxon>
    </lineage>
</organism>
<evidence type="ECO:0000256" key="6">
    <source>
        <dbReference type="ARBA" id="ARBA00023319"/>
    </source>
</evidence>
<feature type="domain" description="Ig-like" evidence="7">
    <location>
        <begin position="59"/>
        <end position="158"/>
    </location>
</feature>
<dbReference type="EMBL" id="JAHRIN010078530">
    <property type="protein sequence ID" value="MEQ2219198.1"/>
    <property type="molecule type" value="Genomic_DNA"/>
</dbReference>